<protein>
    <submittedName>
        <fullName evidence="2">Molybdopterin guanine dinucleotide biosynthesis accessory protein MobB</fullName>
    </submittedName>
</protein>
<organism evidence="2 3">
    <name type="scientific">Thiobaca trueperi</name>
    <dbReference type="NCBI Taxonomy" id="127458"/>
    <lineage>
        <taxon>Bacteria</taxon>
        <taxon>Pseudomonadati</taxon>
        <taxon>Pseudomonadota</taxon>
        <taxon>Gammaproteobacteria</taxon>
        <taxon>Chromatiales</taxon>
        <taxon>Chromatiaceae</taxon>
        <taxon>Thiobaca</taxon>
    </lineage>
</organism>
<dbReference type="InterPro" id="IPR004435">
    <property type="entry name" value="MobB_dom"/>
</dbReference>
<gene>
    <name evidence="2" type="ORF">EDC35_10195</name>
</gene>
<dbReference type="AlphaFoldDB" id="A0A4V6P010"/>
<accession>A0A4V6P010</accession>
<keyword evidence="3" id="KW-1185">Reference proteome</keyword>
<dbReference type="OrthoDB" id="9788394at2"/>
<evidence type="ECO:0000313" key="2">
    <source>
        <dbReference type="EMBL" id="TCT23782.1"/>
    </source>
</evidence>
<name>A0A4V6P010_9GAMM</name>
<feature type="domain" description="Molybdopterin-guanine dinucleotide biosynthesis protein B (MobB)" evidence="1">
    <location>
        <begin position="20"/>
        <end position="154"/>
    </location>
</feature>
<dbReference type="InterPro" id="IPR052539">
    <property type="entry name" value="MGD_biosynthesis_adapter"/>
</dbReference>
<dbReference type="EMBL" id="SMAO01000001">
    <property type="protein sequence ID" value="TCT23782.1"/>
    <property type="molecule type" value="Genomic_DNA"/>
</dbReference>
<dbReference type="Pfam" id="PF03205">
    <property type="entry name" value="MobB"/>
    <property type="match status" value="1"/>
</dbReference>
<dbReference type="Gene3D" id="3.40.50.300">
    <property type="entry name" value="P-loop containing nucleotide triphosphate hydrolases"/>
    <property type="match status" value="1"/>
</dbReference>
<dbReference type="InterPro" id="IPR027417">
    <property type="entry name" value="P-loop_NTPase"/>
</dbReference>
<dbReference type="PANTHER" id="PTHR40072">
    <property type="entry name" value="MOLYBDOPTERIN-GUANINE DINUCLEOTIDE BIOSYNTHESIS ADAPTER PROTEIN-RELATED"/>
    <property type="match status" value="1"/>
</dbReference>
<dbReference type="Proteomes" id="UP000295717">
    <property type="component" value="Unassembled WGS sequence"/>
</dbReference>
<dbReference type="PANTHER" id="PTHR40072:SF1">
    <property type="entry name" value="MOLYBDOPTERIN-GUANINE DINUCLEOTIDE BIOSYNTHESIS ADAPTER PROTEIN"/>
    <property type="match status" value="1"/>
</dbReference>
<dbReference type="GO" id="GO:0006777">
    <property type="term" value="P:Mo-molybdopterin cofactor biosynthetic process"/>
    <property type="evidence" value="ECO:0007669"/>
    <property type="project" value="InterPro"/>
</dbReference>
<sequence>MCVENRVLPDEHGTTENRPVIGFVGPSGSGKTTLLRRLVAVFHARGLRVGYLKHAHHTFDLDVPGKDSFEIRAAGAAQTLLASRQRWALQVENPLKETDPDLRAMLTRFAPEPLDLIVVEGFKHARYPKIEIYRAVLGQAPLYPDDADIIAVATADPLPDGVHPPILPLDDAGIIADFILSRVNLDRMPPH</sequence>
<evidence type="ECO:0000259" key="1">
    <source>
        <dbReference type="Pfam" id="PF03205"/>
    </source>
</evidence>
<reference evidence="2 3" key="1">
    <citation type="submission" date="2019-03" db="EMBL/GenBank/DDBJ databases">
        <title>Genomic Encyclopedia of Type Strains, Phase IV (KMG-IV): sequencing the most valuable type-strain genomes for metagenomic binning, comparative biology and taxonomic classification.</title>
        <authorList>
            <person name="Goeker M."/>
        </authorList>
    </citation>
    <scope>NUCLEOTIDE SEQUENCE [LARGE SCALE GENOMIC DNA]</scope>
    <source>
        <strain evidence="2 3">DSM 13587</strain>
    </source>
</reference>
<dbReference type="RefSeq" id="WP_132974887.1">
    <property type="nucleotide sequence ID" value="NZ_SMAO01000001.1"/>
</dbReference>
<dbReference type="CDD" id="cd03116">
    <property type="entry name" value="MobB"/>
    <property type="match status" value="1"/>
</dbReference>
<comment type="caution">
    <text evidence="2">The sequence shown here is derived from an EMBL/GenBank/DDBJ whole genome shotgun (WGS) entry which is preliminary data.</text>
</comment>
<proteinExistence type="predicted"/>
<dbReference type="SUPFAM" id="SSF52540">
    <property type="entry name" value="P-loop containing nucleoside triphosphate hydrolases"/>
    <property type="match status" value="1"/>
</dbReference>
<evidence type="ECO:0000313" key="3">
    <source>
        <dbReference type="Proteomes" id="UP000295717"/>
    </source>
</evidence>
<dbReference type="GO" id="GO:0005525">
    <property type="term" value="F:GTP binding"/>
    <property type="evidence" value="ECO:0007669"/>
    <property type="project" value="InterPro"/>
</dbReference>
<dbReference type="NCBIfam" id="TIGR00176">
    <property type="entry name" value="mobB"/>
    <property type="match status" value="1"/>
</dbReference>